<evidence type="ECO:0000256" key="1">
    <source>
        <dbReference type="SAM" id="SignalP"/>
    </source>
</evidence>
<keyword evidence="1" id="KW-0732">Signal</keyword>
<sequence>MSFAIRLLSFAIATSLTGNVAHGLSTTTKRTIYPEVHPGPGLPTLAELNLTSEALYTMSPKFDSRELGDQPALASRSSLYTDNCQTYSTANVDDVIACFNYLENIGSNTCGFSGDNVQFCYAGTAQITGSNIFEDPVVASLCSDVAIGVQWIFTYCNVGGQVGGLAAAYGNGDLIVGVENVDQGCCS</sequence>
<reference evidence="2" key="1">
    <citation type="submission" date="2022-08" db="EMBL/GenBank/DDBJ databases">
        <authorList>
            <consortium name="DOE Joint Genome Institute"/>
            <person name="Min B."/>
            <person name="Riley R."/>
            <person name="Sierra-Patev S."/>
            <person name="Naranjo-Ortiz M."/>
            <person name="Looney B."/>
            <person name="Konkel Z."/>
            <person name="Slot J.C."/>
            <person name="Sakamoto Y."/>
            <person name="Steenwyk J.L."/>
            <person name="Rokas A."/>
            <person name="Carro J."/>
            <person name="Camarero S."/>
            <person name="Ferreira P."/>
            <person name="Molpeceres G."/>
            <person name="Ruiz-Duenas F.J."/>
            <person name="Serrano A."/>
            <person name="Henrissat B."/>
            <person name="Drula E."/>
            <person name="Hughes K.W."/>
            <person name="Mata J.L."/>
            <person name="Ishikawa N.K."/>
            <person name="Vargas-Isla R."/>
            <person name="Ushijima S."/>
            <person name="Smith C.A."/>
            <person name="Ahrendt S."/>
            <person name="Andreopoulos W."/>
            <person name="He G."/>
            <person name="Labutti K."/>
            <person name="Lipzen A."/>
            <person name="Ng V."/>
            <person name="Sandor L."/>
            <person name="Barry K."/>
            <person name="Martinez A.T."/>
            <person name="Xiao Y."/>
            <person name="Gibbons J.G."/>
            <person name="Terashima K."/>
            <person name="Hibbett D.S."/>
            <person name="Grigoriev I.V."/>
        </authorList>
    </citation>
    <scope>NUCLEOTIDE SEQUENCE</scope>
    <source>
        <strain evidence="2">TFB9207</strain>
    </source>
</reference>
<gene>
    <name evidence="2" type="ORF">F5878DRAFT_659215</name>
</gene>
<dbReference type="PANTHER" id="PTHR39603">
    <property type="entry name" value="CYANOVIRIN-N DOMAIN-CONTAINING PROTEIN"/>
    <property type="match status" value="1"/>
</dbReference>
<feature type="signal peptide" evidence="1">
    <location>
        <begin position="1"/>
        <end position="23"/>
    </location>
</feature>
<feature type="chain" id="PRO_5041259448" evidence="1">
    <location>
        <begin position="24"/>
        <end position="187"/>
    </location>
</feature>
<protein>
    <submittedName>
        <fullName evidence="2">Uncharacterized protein</fullName>
    </submittedName>
</protein>
<accession>A0AA38PDN7</accession>
<keyword evidence="3" id="KW-1185">Reference proteome</keyword>
<proteinExistence type="predicted"/>
<dbReference type="PANTHER" id="PTHR39603:SF1">
    <property type="entry name" value="CYANOVIRIN-N DOMAIN-CONTAINING PROTEIN"/>
    <property type="match status" value="1"/>
</dbReference>
<dbReference type="Proteomes" id="UP001163846">
    <property type="component" value="Unassembled WGS sequence"/>
</dbReference>
<dbReference type="AlphaFoldDB" id="A0AA38PDN7"/>
<organism evidence="2 3">
    <name type="scientific">Lentinula raphanica</name>
    <dbReference type="NCBI Taxonomy" id="153919"/>
    <lineage>
        <taxon>Eukaryota</taxon>
        <taxon>Fungi</taxon>
        <taxon>Dikarya</taxon>
        <taxon>Basidiomycota</taxon>
        <taxon>Agaricomycotina</taxon>
        <taxon>Agaricomycetes</taxon>
        <taxon>Agaricomycetidae</taxon>
        <taxon>Agaricales</taxon>
        <taxon>Marasmiineae</taxon>
        <taxon>Omphalotaceae</taxon>
        <taxon>Lentinula</taxon>
    </lineage>
</organism>
<comment type="caution">
    <text evidence="2">The sequence shown here is derived from an EMBL/GenBank/DDBJ whole genome shotgun (WGS) entry which is preliminary data.</text>
</comment>
<name>A0AA38PDN7_9AGAR</name>
<evidence type="ECO:0000313" key="2">
    <source>
        <dbReference type="EMBL" id="KAJ3840636.1"/>
    </source>
</evidence>
<evidence type="ECO:0000313" key="3">
    <source>
        <dbReference type="Proteomes" id="UP001163846"/>
    </source>
</evidence>
<dbReference type="EMBL" id="MU806070">
    <property type="protein sequence ID" value="KAJ3840636.1"/>
    <property type="molecule type" value="Genomic_DNA"/>
</dbReference>